<dbReference type="InterPro" id="IPR029058">
    <property type="entry name" value="AB_hydrolase_fold"/>
</dbReference>
<sequence length="333" mass="36196">MSTSALDAQVAALRAQAAKRRTPHYRDLPPAEARKLYEKQAPIVDIKPVALPRIDELHLPLASFGGGASVAARLYYGAEPNPWLPQPVLLFFHGGGFTIGSINTHDRICRWLAANVPCAVLSVDYRLAPEHKFPSAVHDAWAALRWLEVHGAGHALDTGRIAVGGDSAGGTLAAVTAIHARDHNLPLALQLLIYPGTAGHQNTPSHKRLTHGYLLDREDIDWFFGHYLRSPTDRNDWRFAPLDAPNAPPLAGVAPAWVLTAGFDPLCDEGRRYAEKLQAQGVSAYWVDFPDMVHGFFNMGGWVDRARVAHEQAAAALREAFGLADAPALIGSM</sequence>
<name>A0ABV7H309_9BURK</name>
<comment type="similarity">
    <text evidence="1">Belongs to the 'GDXG' lipolytic enzyme family.</text>
</comment>
<evidence type="ECO:0000256" key="2">
    <source>
        <dbReference type="ARBA" id="ARBA00022801"/>
    </source>
</evidence>
<protein>
    <submittedName>
        <fullName evidence="4">Alpha/beta hydrolase</fullName>
    </submittedName>
</protein>
<keyword evidence="2 4" id="KW-0378">Hydrolase</keyword>
<dbReference type="Pfam" id="PF07859">
    <property type="entry name" value="Abhydrolase_3"/>
    <property type="match status" value="1"/>
</dbReference>
<feature type="domain" description="Alpha/beta hydrolase fold-3" evidence="3">
    <location>
        <begin position="89"/>
        <end position="297"/>
    </location>
</feature>
<evidence type="ECO:0000259" key="3">
    <source>
        <dbReference type="Pfam" id="PF07859"/>
    </source>
</evidence>
<dbReference type="RefSeq" id="WP_377301628.1">
    <property type="nucleotide sequence ID" value="NZ_CP180191.1"/>
</dbReference>
<comment type="caution">
    <text evidence="4">The sequence shown here is derived from an EMBL/GenBank/DDBJ whole genome shotgun (WGS) entry which is preliminary data.</text>
</comment>
<dbReference type="SUPFAM" id="SSF53474">
    <property type="entry name" value="alpha/beta-Hydrolases"/>
    <property type="match status" value="1"/>
</dbReference>
<organism evidence="4 5">
    <name type="scientific">Piscinibacterium candidicorallinum</name>
    <dbReference type="NCBI Taxonomy" id="1793872"/>
    <lineage>
        <taxon>Bacteria</taxon>
        <taxon>Pseudomonadati</taxon>
        <taxon>Pseudomonadota</taxon>
        <taxon>Betaproteobacteria</taxon>
        <taxon>Burkholderiales</taxon>
        <taxon>Piscinibacterium</taxon>
    </lineage>
</organism>
<gene>
    <name evidence="4" type="ORF">ACFOEN_04880</name>
</gene>
<dbReference type="InterPro" id="IPR013094">
    <property type="entry name" value="AB_hydrolase_3"/>
</dbReference>
<dbReference type="InterPro" id="IPR050300">
    <property type="entry name" value="GDXG_lipolytic_enzyme"/>
</dbReference>
<evidence type="ECO:0000313" key="5">
    <source>
        <dbReference type="Proteomes" id="UP001595556"/>
    </source>
</evidence>
<accession>A0ABV7H309</accession>
<dbReference type="Proteomes" id="UP001595556">
    <property type="component" value="Unassembled WGS sequence"/>
</dbReference>
<evidence type="ECO:0000256" key="1">
    <source>
        <dbReference type="ARBA" id="ARBA00010515"/>
    </source>
</evidence>
<dbReference type="GO" id="GO:0016787">
    <property type="term" value="F:hydrolase activity"/>
    <property type="evidence" value="ECO:0007669"/>
    <property type="project" value="UniProtKB-KW"/>
</dbReference>
<dbReference type="InterPro" id="IPR002168">
    <property type="entry name" value="Lipase_GDXG_HIS_AS"/>
</dbReference>
<reference evidence="5" key="1">
    <citation type="journal article" date="2019" name="Int. J. Syst. Evol. Microbiol.">
        <title>The Global Catalogue of Microorganisms (GCM) 10K type strain sequencing project: providing services to taxonomists for standard genome sequencing and annotation.</title>
        <authorList>
            <consortium name="The Broad Institute Genomics Platform"/>
            <consortium name="The Broad Institute Genome Sequencing Center for Infectious Disease"/>
            <person name="Wu L."/>
            <person name="Ma J."/>
        </authorList>
    </citation>
    <scope>NUCLEOTIDE SEQUENCE [LARGE SCALE GENOMIC DNA]</scope>
    <source>
        <strain evidence="5">KCTC 52168</strain>
    </source>
</reference>
<dbReference type="Gene3D" id="3.40.50.1820">
    <property type="entry name" value="alpha/beta hydrolase"/>
    <property type="match status" value="1"/>
</dbReference>
<dbReference type="EMBL" id="JBHRTI010000003">
    <property type="protein sequence ID" value="MFC3146976.1"/>
    <property type="molecule type" value="Genomic_DNA"/>
</dbReference>
<evidence type="ECO:0000313" key="4">
    <source>
        <dbReference type="EMBL" id="MFC3146976.1"/>
    </source>
</evidence>
<dbReference type="PANTHER" id="PTHR48081:SF8">
    <property type="entry name" value="ALPHA_BETA HYDROLASE FOLD-3 DOMAIN-CONTAINING PROTEIN-RELATED"/>
    <property type="match status" value="1"/>
</dbReference>
<proteinExistence type="inferred from homology"/>
<dbReference type="PANTHER" id="PTHR48081">
    <property type="entry name" value="AB HYDROLASE SUPERFAMILY PROTEIN C4A8.06C"/>
    <property type="match status" value="1"/>
</dbReference>
<keyword evidence="5" id="KW-1185">Reference proteome</keyword>
<dbReference type="PROSITE" id="PS01173">
    <property type="entry name" value="LIPASE_GDXG_HIS"/>
    <property type="match status" value="1"/>
</dbReference>